<dbReference type="RefSeq" id="WP_184261611.1">
    <property type="nucleotide sequence ID" value="NZ_JACIIX010000002.1"/>
</dbReference>
<comment type="cofactor">
    <cofactor evidence="1">
        <name>Fe cation</name>
        <dbReference type="ChEBI" id="CHEBI:24875"/>
    </cofactor>
</comment>
<dbReference type="FunFam" id="3.40.50.1970:FF:000003">
    <property type="entry name" value="Alcohol dehydrogenase, iron-containing"/>
    <property type="match status" value="1"/>
</dbReference>
<evidence type="ECO:0000256" key="8">
    <source>
        <dbReference type="ARBA" id="ARBA00076680"/>
    </source>
</evidence>
<dbReference type="Gene3D" id="1.20.1090.10">
    <property type="entry name" value="Dehydroquinate synthase-like - alpha domain"/>
    <property type="match status" value="1"/>
</dbReference>
<dbReference type="Gene3D" id="3.40.50.1970">
    <property type="match status" value="1"/>
</dbReference>
<evidence type="ECO:0000259" key="10">
    <source>
        <dbReference type="Pfam" id="PF25137"/>
    </source>
</evidence>
<organism evidence="11 12">
    <name type="scientific">Novispirillum itersonii</name>
    <name type="common">Aquaspirillum itersonii</name>
    <dbReference type="NCBI Taxonomy" id="189"/>
    <lineage>
        <taxon>Bacteria</taxon>
        <taxon>Pseudomonadati</taxon>
        <taxon>Pseudomonadota</taxon>
        <taxon>Alphaproteobacteria</taxon>
        <taxon>Rhodospirillales</taxon>
        <taxon>Novispirillaceae</taxon>
        <taxon>Novispirillum</taxon>
    </lineage>
</organism>
<proteinExistence type="inferred from homology"/>
<dbReference type="GO" id="GO:0004022">
    <property type="term" value="F:alcohol dehydrogenase (NAD+) activity"/>
    <property type="evidence" value="ECO:0007669"/>
    <property type="project" value="UniProtKB-EC"/>
</dbReference>
<reference evidence="11 12" key="1">
    <citation type="submission" date="2020-08" db="EMBL/GenBank/DDBJ databases">
        <title>Genomic Encyclopedia of Type Strains, Phase IV (KMG-IV): sequencing the most valuable type-strain genomes for metagenomic binning, comparative biology and taxonomic classification.</title>
        <authorList>
            <person name="Goeker M."/>
        </authorList>
    </citation>
    <scope>NUCLEOTIDE SEQUENCE [LARGE SCALE GENOMIC DNA]</scope>
    <source>
        <strain evidence="11 12">DSM 11590</strain>
    </source>
</reference>
<keyword evidence="4" id="KW-0520">NAD</keyword>
<evidence type="ECO:0000256" key="2">
    <source>
        <dbReference type="ARBA" id="ARBA00007358"/>
    </source>
</evidence>
<comment type="catalytic activity">
    <reaction evidence="5">
        <text>a secondary alcohol + NAD(+) = a ketone + NADH + H(+)</text>
        <dbReference type="Rhea" id="RHEA:10740"/>
        <dbReference type="ChEBI" id="CHEBI:15378"/>
        <dbReference type="ChEBI" id="CHEBI:17087"/>
        <dbReference type="ChEBI" id="CHEBI:35681"/>
        <dbReference type="ChEBI" id="CHEBI:57540"/>
        <dbReference type="ChEBI" id="CHEBI:57945"/>
        <dbReference type="EC" id="1.1.1.1"/>
    </reaction>
</comment>
<evidence type="ECO:0000256" key="7">
    <source>
        <dbReference type="ARBA" id="ARBA00074848"/>
    </source>
</evidence>
<gene>
    <name evidence="11" type="ORF">FHS48_000780</name>
</gene>
<sequence length="387" mass="40006">MSHINSVFRCPPRILCAVDALDGLGAVMTGLGSTAVVIVCDPGIVTLGFADRAIRSLTAAGCRVSVYSDVSADPPTTVVEAAVAAARAFGADGVVGLGGGSSLDTAKLVALMVPNDQPLAEMYGHDLAKGKRLPLVQVPTTAGTGSEVTWVSVVTDEAQQKKAIYAPQLLPDVALLDPTLTVGLPPKVTAATGLDAMVHAIEAYTSRTRKNPIADGLATSALRLLAGNIRTVVTDGSNLAARAAMLQGSLMAGMAFVNASVAAIHALAYPLGARYHIPHGHSNALVMAQVIRFNLPAALPLYAELADCLLPGQQFATPEQAAEAFVAEIEALVPATGLETRLSALGVAADAIPSMAEEVVIGIRRLIDCNPRDMTQADVEAIYRSIF</sequence>
<dbReference type="PANTHER" id="PTHR11496:SF102">
    <property type="entry name" value="ALCOHOL DEHYDROGENASE 4"/>
    <property type="match status" value="1"/>
</dbReference>
<protein>
    <recommendedName>
        <fullName evidence="7">Alcohol dehydrogenase 2</fullName>
    </recommendedName>
    <alternativeName>
        <fullName evidence="8">Alcohol dehydrogenase II</fullName>
    </alternativeName>
</protein>
<name>A0A7W9ZD90_NOVIT</name>
<dbReference type="InterPro" id="IPR001670">
    <property type="entry name" value="ADH_Fe/GldA"/>
</dbReference>
<dbReference type="Proteomes" id="UP000544872">
    <property type="component" value="Unassembled WGS sequence"/>
</dbReference>
<dbReference type="InterPro" id="IPR039697">
    <property type="entry name" value="Alcohol_dehydrogenase_Fe"/>
</dbReference>
<feature type="domain" description="Alcohol dehydrogenase iron-type/glycerol dehydrogenase GldA" evidence="9">
    <location>
        <begin position="11"/>
        <end position="178"/>
    </location>
</feature>
<dbReference type="EMBL" id="JACIIX010000002">
    <property type="protein sequence ID" value="MBB6209378.1"/>
    <property type="molecule type" value="Genomic_DNA"/>
</dbReference>
<dbReference type="AlphaFoldDB" id="A0A7W9ZD90"/>
<dbReference type="InterPro" id="IPR056798">
    <property type="entry name" value="ADH_Fe_C"/>
</dbReference>
<keyword evidence="3" id="KW-0560">Oxidoreductase</keyword>
<feature type="domain" description="Fe-containing alcohol dehydrogenase-like C-terminal" evidence="10">
    <location>
        <begin position="189"/>
        <end position="386"/>
    </location>
</feature>
<dbReference type="PROSITE" id="PS00913">
    <property type="entry name" value="ADH_IRON_1"/>
    <property type="match status" value="1"/>
</dbReference>
<evidence type="ECO:0000256" key="5">
    <source>
        <dbReference type="ARBA" id="ARBA00049164"/>
    </source>
</evidence>
<evidence type="ECO:0000256" key="3">
    <source>
        <dbReference type="ARBA" id="ARBA00023002"/>
    </source>
</evidence>
<comment type="caution">
    <text evidence="11">The sequence shown here is derived from an EMBL/GenBank/DDBJ whole genome shotgun (WGS) entry which is preliminary data.</text>
</comment>
<dbReference type="Pfam" id="PF25137">
    <property type="entry name" value="ADH_Fe_C"/>
    <property type="match status" value="1"/>
</dbReference>
<keyword evidence="12" id="KW-1185">Reference proteome</keyword>
<comment type="similarity">
    <text evidence="2">Belongs to the iron-containing alcohol dehydrogenase family.</text>
</comment>
<evidence type="ECO:0000256" key="6">
    <source>
        <dbReference type="ARBA" id="ARBA00049243"/>
    </source>
</evidence>
<dbReference type="GO" id="GO:0046872">
    <property type="term" value="F:metal ion binding"/>
    <property type="evidence" value="ECO:0007669"/>
    <property type="project" value="InterPro"/>
</dbReference>
<dbReference type="FunFam" id="1.20.1090.10:FF:000001">
    <property type="entry name" value="Aldehyde-alcohol dehydrogenase"/>
    <property type="match status" value="1"/>
</dbReference>
<evidence type="ECO:0000256" key="1">
    <source>
        <dbReference type="ARBA" id="ARBA00001962"/>
    </source>
</evidence>
<evidence type="ECO:0000259" key="9">
    <source>
        <dbReference type="Pfam" id="PF00465"/>
    </source>
</evidence>
<accession>A0A7W9ZD90</accession>
<evidence type="ECO:0000313" key="11">
    <source>
        <dbReference type="EMBL" id="MBB6209378.1"/>
    </source>
</evidence>
<dbReference type="CDD" id="cd08193">
    <property type="entry name" value="HVD"/>
    <property type="match status" value="1"/>
</dbReference>
<dbReference type="InterPro" id="IPR018211">
    <property type="entry name" value="ADH_Fe_CS"/>
</dbReference>
<evidence type="ECO:0000256" key="4">
    <source>
        <dbReference type="ARBA" id="ARBA00023027"/>
    </source>
</evidence>
<dbReference type="Pfam" id="PF00465">
    <property type="entry name" value="Fe-ADH"/>
    <property type="match status" value="1"/>
</dbReference>
<evidence type="ECO:0000313" key="12">
    <source>
        <dbReference type="Proteomes" id="UP000544872"/>
    </source>
</evidence>
<comment type="catalytic activity">
    <reaction evidence="6">
        <text>a primary alcohol + NAD(+) = an aldehyde + NADH + H(+)</text>
        <dbReference type="Rhea" id="RHEA:10736"/>
        <dbReference type="ChEBI" id="CHEBI:15378"/>
        <dbReference type="ChEBI" id="CHEBI:15734"/>
        <dbReference type="ChEBI" id="CHEBI:17478"/>
        <dbReference type="ChEBI" id="CHEBI:57540"/>
        <dbReference type="ChEBI" id="CHEBI:57945"/>
        <dbReference type="EC" id="1.1.1.1"/>
    </reaction>
</comment>
<dbReference type="SUPFAM" id="SSF56796">
    <property type="entry name" value="Dehydroquinate synthase-like"/>
    <property type="match status" value="1"/>
</dbReference>
<dbReference type="PANTHER" id="PTHR11496">
    <property type="entry name" value="ALCOHOL DEHYDROGENASE"/>
    <property type="match status" value="1"/>
</dbReference>